<dbReference type="Gramene" id="TraesCS3D02G306400.1">
    <property type="protein sequence ID" value="TraesCS3D02G306400.1"/>
    <property type="gene ID" value="TraesCS3D02G306400"/>
</dbReference>
<reference evidence="2" key="2">
    <citation type="submission" date="2018-10" db="UniProtKB">
        <authorList>
            <consortium name="EnsemblPlants"/>
        </authorList>
    </citation>
    <scope>IDENTIFICATION</scope>
</reference>
<evidence type="ECO:0000313" key="2">
    <source>
        <dbReference type="EnsemblPlants" id="TraesCS3D02G306400.1"/>
    </source>
</evidence>
<feature type="region of interest" description="Disordered" evidence="1">
    <location>
        <begin position="25"/>
        <end position="51"/>
    </location>
</feature>
<name>A0A3B6GV02_WHEAT</name>
<dbReference type="Gramene" id="TraesRN3D0100729900.1">
    <property type="protein sequence ID" value="TraesRN3D0100729900.1"/>
    <property type="gene ID" value="TraesRN3D0100729900"/>
</dbReference>
<proteinExistence type="predicted"/>
<dbReference type="Gramene" id="TraesCLE_scaffold_031270_01G000300.1">
    <property type="protein sequence ID" value="TraesCLE_scaffold_031270_01G000300.1"/>
    <property type="gene ID" value="TraesCLE_scaffold_031270_01G000300"/>
</dbReference>
<dbReference type="Gramene" id="TraesCS3D03G0697900.1">
    <property type="protein sequence ID" value="TraesCS3D03G0697900.1.CDS"/>
    <property type="gene ID" value="TraesCS3D03G0697900"/>
</dbReference>
<evidence type="ECO:0000256" key="1">
    <source>
        <dbReference type="SAM" id="MobiDB-lite"/>
    </source>
</evidence>
<organism evidence="2">
    <name type="scientific">Triticum aestivum</name>
    <name type="common">Wheat</name>
    <dbReference type="NCBI Taxonomy" id="4565"/>
    <lineage>
        <taxon>Eukaryota</taxon>
        <taxon>Viridiplantae</taxon>
        <taxon>Streptophyta</taxon>
        <taxon>Embryophyta</taxon>
        <taxon>Tracheophyta</taxon>
        <taxon>Spermatophyta</taxon>
        <taxon>Magnoliopsida</taxon>
        <taxon>Liliopsida</taxon>
        <taxon>Poales</taxon>
        <taxon>Poaceae</taxon>
        <taxon>BOP clade</taxon>
        <taxon>Pooideae</taxon>
        <taxon>Triticodae</taxon>
        <taxon>Triticeae</taxon>
        <taxon>Triticinae</taxon>
        <taxon>Triticum</taxon>
    </lineage>
</organism>
<accession>A0A3B6GV02</accession>
<dbReference type="OrthoDB" id="695949at2759"/>
<protein>
    <submittedName>
        <fullName evidence="2">Uncharacterized protein</fullName>
    </submittedName>
</protein>
<evidence type="ECO:0000313" key="3">
    <source>
        <dbReference type="Proteomes" id="UP000019116"/>
    </source>
</evidence>
<dbReference type="Gramene" id="TraesCAD_scaffold_063756_01G000100.1">
    <property type="protein sequence ID" value="TraesCAD_scaffold_063756_01G000100.1"/>
    <property type="gene ID" value="TraesCAD_scaffold_063756_01G000100"/>
</dbReference>
<reference evidence="2" key="1">
    <citation type="submission" date="2018-08" db="EMBL/GenBank/DDBJ databases">
        <authorList>
            <person name="Rossello M."/>
        </authorList>
    </citation>
    <scope>NUCLEOTIDE SEQUENCE [LARGE SCALE GENOMIC DNA]</scope>
    <source>
        <strain evidence="2">cv. Chinese Spring</strain>
    </source>
</reference>
<dbReference type="Gramene" id="TraesROB_scaffold_183993_01G000100.1">
    <property type="protein sequence ID" value="TraesROB_scaffold_183993_01G000100.1"/>
    <property type="gene ID" value="TraesROB_scaffold_183993_01G000100"/>
</dbReference>
<sequence>MMRNNRMFQSLGIGAIASMIRKTNDVQEGRSDEVQEGSGVINHDPEYNPKEDELINGEEVDDVVVKKTVKVQTLSCLEEEEELRNIFYNASRKGDGPCSRTKKEDPRT</sequence>
<dbReference type="EnsemblPlants" id="TraesCS3D02G306400.1">
    <property type="protein sequence ID" value="TraesCS3D02G306400.1"/>
    <property type="gene ID" value="TraesCS3D02G306400"/>
</dbReference>
<dbReference type="Gramene" id="TraesWEE_scaffold_160874_01G000100.1">
    <property type="protein sequence ID" value="TraesWEE_scaffold_160874_01G000100.1"/>
    <property type="gene ID" value="TraesWEE_scaffold_160874_01G000100"/>
</dbReference>
<dbReference type="Proteomes" id="UP000019116">
    <property type="component" value="Chromosome 3D"/>
</dbReference>
<feature type="region of interest" description="Disordered" evidence="1">
    <location>
        <begin position="89"/>
        <end position="108"/>
    </location>
</feature>
<dbReference type="AlphaFoldDB" id="A0A3B6GV02"/>
<keyword evidence="3" id="KW-1185">Reference proteome</keyword>